<dbReference type="InterPro" id="IPR047574">
    <property type="entry name" value="AD"/>
</dbReference>
<feature type="domain" description="AD" evidence="2">
    <location>
        <begin position="134"/>
        <end position="229"/>
    </location>
</feature>
<keyword evidence="4" id="KW-1185">Reference proteome</keyword>
<dbReference type="SMART" id="SM00995">
    <property type="entry name" value="AD"/>
    <property type="match status" value="1"/>
</dbReference>
<dbReference type="InterPro" id="IPR039683">
    <property type="entry name" value="Lsm12-like"/>
</dbReference>
<name>A0ABR1LEF6_9PEZI</name>
<gene>
    <name evidence="3" type="ORF">J3D65DRAFT_634173</name>
</gene>
<reference evidence="3 4" key="1">
    <citation type="submission" date="2024-04" db="EMBL/GenBank/DDBJ databases">
        <title>Phyllosticta paracitricarpa is synonymous to the EU quarantine fungus P. citricarpa based on phylogenomic analyses.</title>
        <authorList>
            <consortium name="Lawrence Berkeley National Laboratory"/>
            <person name="Van ingen-buijs V.A."/>
            <person name="Van westerhoven A.C."/>
            <person name="Haridas S."/>
            <person name="Skiadas P."/>
            <person name="Martin F."/>
            <person name="Groenewald J.Z."/>
            <person name="Crous P.W."/>
            <person name="Seidl M.F."/>
        </authorList>
    </citation>
    <scope>NUCLEOTIDE SEQUENCE [LARGE SCALE GENOMIC DNA]</scope>
    <source>
        <strain evidence="3 4">CPC 17464</strain>
    </source>
</reference>
<dbReference type="Proteomes" id="UP001360953">
    <property type="component" value="Unassembled WGS sequence"/>
</dbReference>
<evidence type="ECO:0000259" key="2">
    <source>
        <dbReference type="PROSITE" id="PS52001"/>
    </source>
</evidence>
<sequence length="250" mass="26075">MAADGKRLSTAGKVATPKLGDQSILNDSHLYKIIGKRVKITTTIAAATSNNNGALEGVVYAADPVLNILAVNTAPAPPNPATNLASQPGNYHVISIPHIQDFKILASGGGSGGEDGAVAADTVGGFEAAVPSIGTLDLGALKRREEEAVKKLIQKEATRGRGVPKEAQEIFDAINKTLPARWHEQSIVINDAVILGPPYTLNDLKAGEGKEMTLAHIRKIMESHLAKKKASGGQPQRPGVATPIPPRKGG</sequence>
<evidence type="ECO:0000313" key="3">
    <source>
        <dbReference type="EMBL" id="KAK7533045.1"/>
    </source>
</evidence>
<dbReference type="EMBL" id="JBBPEH010000010">
    <property type="protein sequence ID" value="KAK7533045.1"/>
    <property type="molecule type" value="Genomic_DNA"/>
</dbReference>
<dbReference type="GeneID" id="92034105"/>
<protein>
    <submittedName>
        <fullName evidence="3">Anticodon-binding domain-containing protein</fullName>
    </submittedName>
</protein>
<dbReference type="RefSeq" id="XP_066652438.1">
    <property type="nucleotide sequence ID" value="XM_066801199.1"/>
</dbReference>
<dbReference type="PANTHER" id="PTHR13542">
    <property type="entry name" value="LSM12 HOMOLOG"/>
    <property type="match status" value="1"/>
</dbReference>
<evidence type="ECO:0000256" key="1">
    <source>
        <dbReference type="SAM" id="MobiDB-lite"/>
    </source>
</evidence>
<evidence type="ECO:0000313" key="4">
    <source>
        <dbReference type="Proteomes" id="UP001360953"/>
    </source>
</evidence>
<feature type="region of interest" description="Disordered" evidence="1">
    <location>
        <begin position="225"/>
        <end position="250"/>
    </location>
</feature>
<dbReference type="PROSITE" id="PS52001">
    <property type="entry name" value="AD"/>
    <property type="match status" value="1"/>
</dbReference>
<accession>A0ABR1LEF6</accession>
<dbReference type="Pfam" id="PF09793">
    <property type="entry name" value="AD"/>
    <property type="match status" value="1"/>
</dbReference>
<comment type="caution">
    <text evidence="3">The sequence shown here is derived from an EMBL/GenBank/DDBJ whole genome shotgun (WGS) entry which is preliminary data.</text>
</comment>
<organism evidence="3 4">
    <name type="scientific">Phyllosticta citribraziliensis</name>
    <dbReference type="NCBI Taxonomy" id="989973"/>
    <lineage>
        <taxon>Eukaryota</taxon>
        <taxon>Fungi</taxon>
        <taxon>Dikarya</taxon>
        <taxon>Ascomycota</taxon>
        <taxon>Pezizomycotina</taxon>
        <taxon>Dothideomycetes</taxon>
        <taxon>Dothideomycetes incertae sedis</taxon>
        <taxon>Botryosphaeriales</taxon>
        <taxon>Phyllostictaceae</taxon>
        <taxon>Phyllosticta</taxon>
    </lineage>
</organism>
<proteinExistence type="predicted"/>
<dbReference type="InterPro" id="IPR019181">
    <property type="entry name" value="LSM12_ABD"/>
</dbReference>